<evidence type="ECO:0000313" key="2">
    <source>
        <dbReference type="EMBL" id="KAF9412171.1"/>
    </source>
</evidence>
<accession>A0A835GB08</accession>
<keyword evidence="1" id="KW-0812">Transmembrane</keyword>
<name>A0A835GB08_SPOEX</name>
<feature type="transmembrane region" description="Helical" evidence="1">
    <location>
        <begin position="437"/>
        <end position="458"/>
    </location>
</feature>
<feature type="transmembrane region" description="Helical" evidence="1">
    <location>
        <begin position="540"/>
        <end position="560"/>
    </location>
</feature>
<keyword evidence="1" id="KW-0472">Membrane</keyword>
<organism evidence="2 3">
    <name type="scientific">Spodoptera exigua</name>
    <name type="common">Beet armyworm</name>
    <name type="synonym">Noctua fulgens</name>
    <dbReference type="NCBI Taxonomy" id="7107"/>
    <lineage>
        <taxon>Eukaryota</taxon>
        <taxon>Metazoa</taxon>
        <taxon>Ecdysozoa</taxon>
        <taxon>Arthropoda</taxon>
        <taxon>Hexapoda</taxon>
        <taxon>Insecta</taxon>
        <taxon>Pterygota</taxon>
        <taxon>Neoptera</taxon>
        <taxon>Endopterygota</taxon>
        <taxon>Lepidoptera</taxon>
        <taxon>Glossata</taxon>
        <taxon>Ditrysia</taxon>
        <taxon>Noctuoidea</taxon>
        <taxon>Noctuidae</taxon>
        <taxon>Amphipyrinae</taxon>
        <taxon>Spodoptera</taxon>
    </lineage>
</organism>
<comment type="caution">
    <text evidence="2">The sequence shown here is derived from an EMBL/GenBank/DDBJ whole genome shotgun (WGS) entry which is preliminary data.</text>
</comment>
<dbReference type="EMBL" id="JACKWZ010000198">
    <property type="protein sequence ID" value="KAF9412171.1"/>
    <property type="molecule type" value="Genomic_DNA"/>
</dbReference>
<sequence>MKTMFGLLKMNNFRGFNKKSKATVIFHNVIDKDVQSMLQPFTVMQFILFCPRYRIKDNFITPNTTAIKIVSMLVTLTFILSNMHRTFSLYFYKNFIENTTFVYIASYYDCICSCLRGIVIFTTTTIQSEININFVLTFQKVHRVLNEETSFRRFITWNWTIVFFSLLNFLIGFSSSISMAGLSHARMLSCYFLIVFDVNVVYFFRILVVLEDKVLLWNIRAFNYHKTQHARDEEFSKQMFEAYLLYYIFEEFTHGLVYTQVAIETLKRSILVGDVHTAIAVPTAMLIWGLTKLFWHTIVTVRCEKFYIALQNLEDNCSLILMLNIPGSTNVNIQNTVDKDVQSMLRPFTVMQYVMCCPRYRIKNNFITPNSTTIKCISMFVTLAFTWSIVHRTKTLLVIVFIIATIQTKRNIKFVLTFQKVHRFLNDKTSFNHFTTWNWIVVFGTLSANIIMNTFLFVQAGQSIVKVYSCYFLIFFDCNIIYFTRMIKVLEDKVFLWNSRTSNFHRTIHVHDEEFSKQMFQAYVHILESYNIHKASFSMFIFYYFFEIFSHSLLYSQVIIEMMKNMTIDKLDDAIALSILIFMWQSKDLLWQTIVTKQCEKLYLALQRLQDTCSLILMSSCSVSRINNFVENDVQSVFLPFNIMQYIMFSPRYCIKRNFISPNSIIIKLFSMFATLVFIFSIVQRNIEVPLYKELDG</sequence>
<reference evidence="2" key="1">
    <citation type="submission" date="2020-08" db="EMBL/GenBank/DDBJ databases">
        <title>Spodoptera exigua strain:BAW_Kor-Di-RS1 Genome sequencing and assembly.</title>
        <authorList>
            <person name="Kim J."/>
            <person name="Nam H.Y."/>
            <person name="Kwon M."/>
            <person name="Choi J.H."/>
            <person name="Cho S.R."/>
            <person name="Kim G.-H."/>
        </authorList>
    </citation>
    <scope>NUCLEOTIDE SEQUENCE</scope>
    <source>
        <strain evidence="2">BAW_Kor-Di-RS1</strain>
        <tissue evidence="2">Whole-body</tissue>
    </source>
</reference>
<gene>
    <name evidence="2" type="ORF">HW555_009244</name>
</gene>
<protein>
    <recommendedName>
        <fullName evidence="4">Gustatory receptor</fullName>
    </recommendedName>
</protein>
<evidence type="ECO:0008006" key="4">
    <source>
        <dbReference type="Google" id="ProtNLM"/>
    </source>
</evidence>
<evidence type="ECO:0000313" key="3">
    <source>
        <dbReference type="Proteomes" id="UP000648187"/>
    </source>
</evidence>
<keyword evidence="1" id="KW-1133">Transmembrane helix</keyword>
<keyword evidence="3" id="KW-1185">Reference proteome</keyword>
<feature type="transmembrane region" description="Helical" evidence="1">
    <location>
        <begin position="464"/>
        <end position="483"/>
    </location>
</feature>
<feature type="transmembrane region" description="Helical" evidence="1">
    <location>
        <begin position="191"/>
        <end position="210"/>
    </location>
</feature>
<feature type="transmembrane region" description="Helical" evidence="1">
    <location>
        <begin position="665"/>
        <end position="683"/>
    </location>
</feature>
<dbReference type="AlphaFoldDB" id="A0A835GB08"/>
<evidence type="ECO:0000256" key="1">
    <source>
        <dbReference type="SAM" id="Phobius"/>
    </source>
</evidence>
<proteinExistence type="predicted"/>
<feature type="non-terminal residue" evidence="2">
    <location>
        <position position="1"/>
    </location>
</feature>
<dbReference type="Proteomes" id="UP000648187">
    <property type="component" value="Unassembled WGS sequence"/>
</dbReference>
<feature type="transmembrane region" description="Helical" evidence="1">
    <location>
        <begin position="159"/>
        <end position="179"/>
    </location>
</feature>